<name>A0A8K1FIG6_PYTOL</name>
<gene>
    <name evidence="1" type="ORF">Poli38472_000794</name>
</gene>
<dbReference type="Proteomes" id="UP000794436">
    <property type="component" value="Unassembled WGS sequence"/>
</dbReference>
<organism evidence="1 2">
    <name type="scientific">Pythium oligandrum</name>
    <name type="common">Mycoparasitic fungus</name>
    <dbReference type="NCBI Taxonomy" id="41045"/>
    <lineage>
        <taxon>Eukaryota</taxon>
        <taxon>Sar</taxon>
        <taxon>Stramenopiles</taxon>
        <taxon>Oomycota</taxon>
        <taxon>Peronosporomycetes</taxon>
        <taxon>Pythiales</taxon>
        <taxon>Pythiaceae</taxon>
        <taxon>Pythium</taxon>
    </lineage>
</organism>
<dbReference type="EMBL" id="SPLM01000108">
    <property type="protein sequence ID" value="TMW60752.1"/>
    <property type="molecule type" value="Genomic_DNA"/>
</dbReference>
<proteinExistence type="predicted"/>
<reference evidence="1" key="1">
    <citation type="submission" date="2019-03" db="EMBL/GenBank/DDBJ databases">
        <title>Long read genome sequence of the mycoparasitic Pythium oligandrum ATCC 38472 isolated from sugarbeet rhizosphere.</title>
        <authorList>
            <person name="Gaulin E."/>
        </authorList>
    </citation>
    <scope>NUCLEOTIDE SEQUENCE</scope>
    <source>
        <strain evidence="1">ATCC 38472_TT</strain>
    </source>
</reference>
<sequence>MFSDDALATMETAWSVDSTTERHVHTQKGVASYWQQCKSVSGVSTSDTQACMDDDDLHYETEMYGYHHVYMRRRSLRNSEVSGLPLICSNCGISFFSLRSNSDDMDAYCSGECKWSVIMYREMDRRMYSYRSAQTASSSYSTSNSLDSECGPSNSYHGAEDVISCH</sequence>
<dbReference type="OrthoDB" id="104347at2759"/>
<keyword evidence="2" id="KW-1185">Reference proteome</keyword>
<comment type="caution">
    <text evidence="1">The sequence shown here is derived from an EMBL/GenBank/DDBJ whole genome shotgun (WGS) entry which is preliminary data.</text>
</comment>
<protein>
    <submittedName>
        <fullName evidence="1">Uncharacterized protein</fullName>
    </submittedName>
</protein>
<accession>A0A8K1FIG6</accession>
<evidence type="ECO:0000313" key="2">
    <source>
        <dbReference type="Proteomes" id="UP000794436"/>
    </source>
</evidence>
<dbReference type="AlphaFoldDB" id="A0A8K1FIG6"/>
<evidence type="ECO:0000313" key="1">
    <source>
        <dbReference type="EMBL" id="TMW60752.1"/>
    </source>
</evidence>